<sequence>MNILDPLFTLAALDGTNGFRMLGEAAAANFGETITYAGDLNGDGFADVVVGAFGRELGATVNVGAAYVIYGTDAGFPTNLDVTTLNGTNGFRIDGAAAYDIAGRGLSHAGDVNGDGLDDLIVGAPGADGRNGAAYVIFGDTGGFSATFSLSALDGTNGFKLGGAATDETAGRAVSSAGDVNGDGIDDLIIGAPAHNNGRGETYVVFGTTTGFAAEVDLSTLDGSNGFRIIGRTTDGDMGRSVSSAGDINGDGVDDILIGAFRARTNTGDSYVVFGRATDDFSATINLNGLDGTDGFRLRGTNSNDFSGFSVNNVGDINNDGFDDLAVGAFLADPHSGQSGSTYVVFGGTSGFPSDLSLSSLDGTNGFRLDGEVLDEQSGRSVSSAGDVNGDGIDDLLIGATGVNASAGRAYVVYGHDGPFARQFDLSSLTEDTGFVIDGTLAGGEFGFSVSALGDVNGDGYDDIGVGAPTAAENGNKSGAAYVLFGGPAPINGTAGADTLTGTSRNDILRGFGGNDTLNGGHGDDEIDGGAGKDTAVFSGPGAVNVDLRIAGPQATGRGTDTLIRIENLTSGGGDDSLLGKGGRNTLKGNDGNDTLRGFAGHDRLYGGKNNDTLYGDNGNDRVWGGNGRDTAFLGNGNDVYVDTNQSGKAGADTVHGGAGDDTINGGGGNDTLNGDAGTDEIRGGTGNDQIDGGADDDTLYGDAGNDRILGGNGRDTVYMGDGADTFVDAKQKGNAGSDSVYGGKGNDIFNGRGGHDTFHGEAGNDTLRGGANNDTLNGGVGDDILNGGAGRDTAEFTGQSDISVDLRITGPQDTGQGMDTLISIEHVTSGAGSDLLHGDGGNNRLNSGNGADDLYGHNGNDTLIGGGGADTLFGGSGDDTLRGGAGADTFVMQGNWGHDTIVDFEDGVDIIDVYDTGVQSTGAFIRTMNGNDAVLAFGGNSITILNTTLAELTNADFNFAPEEPGTHG</sequence>
<keyword evidence="3" id="KW-0378">Hydrolase</keyword>
<accession>A0ABY2X9G0</accession>
<dbReference type="Pfam" id="PF01839">
    <property type="entry name" value="FG-GAP"/>
    <property type="match status" value="7"/>
</dbReference>
<evidence type="ECO:0008006" key="8">
    <source>
        <dbReference type="Google" id="ProtNLM"/>
    </source>
</evidence>
<gene>
    <name evidence="6" type="ORF">FGK64_07700</name>
</gene>
<name>A0ABY2X9G0_9RHOB</name>
<keyword evidence="2" id="KW-0677">Repeat</keyword>
<dbReference type="PANTHER" id="PTHR23221:SF7">
    <property type="entry name" value="PHOSPHATIDYLINOSITOL-GLYCAN-SPECIFIC PHOSPHOLIPASE D"/>
    <property type="match status" value="1"/>
</dbReference>
<keyword evidence="4" id="KW-0325">Glycoprotein</keyword>
<dbReference type="InterPro" id="IPR013519">
    <property type="entry name" value="Int_alpha_beta-p"/>
</dbReference>
<dbReference type="PRINTS" id="PR01185">
    <property type="entry name" value="INTEGRINA"/>
</dbReference>
<evidence type="ECO:0000313" key="7">
    <source>
        <dbReference type="Proteomes" id="UP001191082"/>
    </source>
</evidence>
<dbReference type="SUPFAM" id="SSF69318">
    <property type="entry name" value="Integrin alpha N-terminal domain"/>
    <property type="match status" value="2"/>
</dbReference>
<evidence type="ECO:0000256" key="5">
    <source>
        <dbReference type="SAM" id="MobiDB-lite"/>
    </source>
</evidence>
<dbReference type="Proteomes" id="UP001191082">
    <property type="component" value="Unassembled WGS sequence"/>
</dbReference>
<dbReference type="EMBL" id="VCPC01000002">
    <property type="protein sequence ID" value="TMV12683.1"/>
    <property type="molecule type" value="Genomic_DNA"/>
</dbReference>
<dbReference type="InterPro" id="IPR013517">
    <property type="entry name" value="FG-GAP"/>
</dbReference>
<dbReference type="Pfam" id="PF00353">
    <property type="entry name" value="HemolysinCabind"/>
    <property type="match status" value="6"/>
</dbReference>
<evidence type="ECO:0000256" key="1">
    <source>
        <dbReference type="ARBA" id="ARBA00022729"/>
    </source>
</evidence>
<dbReference type="InterPro" id="IPR011049">
    <property type="entry name" value="Serralysin-like_metalloprot_C"/>
</dbReference>
<dbReference type="InterPro" id="IPR000413">
    <property type="entry name" value="Integrin_alpha"/>
</dbReference>
<dbReference type="Gene3D" id="2.150.10.10">
    <property type="entry name" value="Serralysin-like metalloprotease, C-terminal"/>
    <property type="match status" value="7"/>
</dbReference>
<keyword evidence="7" id="KW-1185">Reference proteome</keyword>
<protein>
    <recommendedName>
        <fullName evidence="8">FG-GAP repeat-containing protein</fullName>
    </recommendedName>
</protein>
<dbReference type="SMART" id="SM00191">
    <property type="entry name" value="Int_alpha"/>
    <property type="match status" value="7"/>
</dbReference>
<proteinExistence type="predicted"/>
<reference evidence="6 7" key="1">
    <citation type="submission" date="2019-05" db="EMBL/GenBank/DDBJ databases">
        <title>Marivita sp. nov. isolated from sea sediment.</title>
        <authorList>
            <person name="Kim W."/>
        </authorList>
    </citation>
    <scope>NUCLEOTIDE SEQUENCE [LARGE SCALE GENOMIC DNA]</scope>
    <source>
        <strain evidence="6 7">CAU 1492</strain>
    </source>
</reference>
<dbReference type="PANTHER" id="PTHR23221">
    <property type="entry name" value="GLYCOSYLPHOSPHATIDYLINOSITOL PHOSPHOLIPASE D"/>
    <property type="match status" value="1"/>
</dbReference>
<dbReference type="InterPro" id="IPR001343">
    <property type="entry name" value="Hemolysn_Ca-bd"/>
</dbReference>
<organism evidence="6 7">
    <name type="scientific">Arenibacterium halophilum</name>
    <dbReference type="NCBI Taxonomy" id="2583821"/>
    <lineage>
        <taxon>Bacteria</taxon>
        <taxon>Pseudomonadati</taxon>
        <taxon>Pseudomonadota</taxon>
        <taxon>Alphaproteobacteria</taxon>
        <taxon>Rhodobacterales</taxon>
        <taxon>Paracoccaceae</taxon>
        <taxon>Arenibacterium</taxon>
    </lineage>
</organism>
<comment type="caution">
    <text evidence="6">The sequence shown here is derived from an EMBL/GenBank/DDBJ whole genome shotgun (WGS) entry which is preliminary data.</text>
</comment>
<dbReference type="PRINTS" id="PR00313">
    <property type="entry name" value="CABNDNGRPT"/>
</dbReference>
<dbReference type="SUPFAM" id="SSF51120">
    <property type="entry name" value="beta-Roll"/>
    <property type="match status" value="4"/>
</dbReference>
<dbReference type="InterPro" id="IPR018511">
    <property type="entry name" value="Hemolysin-typ_Ca-bd_CS"/>
</dbReference>
<dbReference type="InterPro" id="IPR028994">
    <property type="entry name" value="Integrin_alpha_N"/>
</dbReference>
<feature type="region of interest" description="Disordered" evidence="5">
    <location>
        <begin position="657"/>
        <end position="700"/>
    </location>
</feature>
<dbReference type="PROSITE" id="PS00330">
    <property type="entry name" value="HEMOLYSIN_CALCIUM"/>
    <property type="match status" value="7"/>
</dbReference>
<evidence type="ECO:0000256" key="4">
    <source>
        <dbReference type="ARBA" id="ARBA00023180"/>
    </source>
</evidence>
<keyword evidence="1" id="KW-0732">Signal</keyword>
<dbReference type="Gene3D" id="2.130.10.130">
    <property type="entry name" value="Integrin alpha, N-terminal"/>
    <property type="match status" value="4"/>
</dbReference>
<dbReference type="RefSeq" id="WP_138863237.1">
    <property type="nucleotide sequence ID" value="NZ_VCPC01000002.1"/>
</dbReference>
<evidence type="ECO:0000256" key="2">
    <source>
        <dbReference type="ARBA" id="ARBA00022737"/>
    </source>
</evidence>
<evidence type="ECO:0000256" key="3">
    <source>
        <dbReference type="ARBA" id="ARBA00022801"/>
    </source>
</evidence>
<evidence type="ECO:0000313" key="6">
    <source>
        <dbReference type="EMBL" id="TMV12683.1"/>
    </source>
</evidence>
<dbReference type="PROSITE" id="PS51470">
    <property type="entry name" value="FG_GAP"/>
    <property type="match status" value="6"/>
</dbReference>
<feature type="compositionally biased region" description="Gly residues" evidence="5">
    <location>
        <begin position="657"/>
        <end position="670"/>
    </location>
</feature>